<protein>
    <submittedName>
        <fullName evidence="2">Uncharacterized protein</fullName>
    </submittedName>
</protein>
<proteinExistence type="predicted"/>
<dbReference type="Proteomes" id="UP000037460">
    <property type="component" value="Unassembled WGS sequence"/>
</dbReference>
<accession>A0A0M0J7H8</accession>
<keyword evidence="3" id="KW-1185">Reference proteome</keyword>
<evidence type="ECO:0000256" key="1">
    <source>
        <dbReference type="SAM" id="MobiDB-lite"/>
    </source>
</evidence>
<comment type="caution">
    <text evidence="2">The sequence shown here is derived from an EMBL/GenBank/DDBJ whole genome shotgun (WGS) entry which is preliminary data.</text>
</comment>
<feature type="non-terminal residue" evidence="2">
    <location>
        <position position="247"/>
    </location>
</feature>
<sequence>MSCSISRSVISSRRVGTGCPSRRHRREQRTRCASARQDLVTPLSSANVATSTRPRAASIASAEKEGCCSGSGGNMELAGCCGASTSSGTNAGSAFGGKCSSALPKSPPAPISAQSSGGALAFESGGDRALDVLECDRGVEIEGVLDELDELEERMLVRARPRVVWVVQLAHHLKRRGHDRGHGIDAILGGGEVHQILQGAHESGCVAQQRDLLSASRSHAYLLLVLGLLRRERAPPARAPRPMLLFL</sequence>
<evidence type="ECO:0000313" key="3">
    <source>
        <dbReference type="Proteomes" id="UP000037460"/>
    </source>
</evidence>
<organism evidence="2 3">
    <name type="scientific">Chrysochromulina tobinii</name>
    <dbReference type="NCBI Taxonomy" id="1460289"/>
    <lineage>
        <taxon>Eukaryota</taxon>
        <taxon>Haptista</taxon>
        <taxon>Haptophyta</taxon>
        <taxon>Prymnesiophyceae</taxon>
        <taxon>Prymnesiales</taxon>
        <taxon>Chrysochromulinaceae</taxon>
        <taxon>Chrysochromulina</taxon>
    </lineage>
</organism>
<name>A0A0M0J7H8_9EUKA</name>
<reference evidence="3" key="1">
    <citation type="journal article" date="2015" name="PLoS Genet.">
        <title>Genome Sequence and Transcriptome Analyses of Chrysochromulina tobin: Metabolic Tools for Enhanced Algal Fitness in the Prominent Order Prymnesiales (Haptophyceae).</title>
        <authorList>
            <person name="Hovde B.T."/>
            <person name="Deodato C.R."/>
            <person name="Hunsperger H.M."/>
            <person name="Ryken S.A."/>
            <person name="Yost W."/>
            <person name="Jha R.K."/>
            <person name="Patterson J."/>
            <person name="Monnat R.J. Jr."/>
            <person name="Barlow S.B."/>
            <person name="Starkenburg S.R."/>
            <person name="Cattolico R.A."/>
        </authorList>
    </citation>
    <scope>NUCLEOTIDE SEQUENCE</scope>
    <source>
        <strain evidence="3">CCMP291</strain>
    </source>
</reference>
<dbReference type="EMBL" id="JWZX01003270">
    <property type="protein sequence ID" value="KOO22539.1"/>
    <property type="molecule type" value="Genomic_DNA"/>
</dbReference>
<feature type="region of interest" description="Disordered" evidence="1">
    <location>
        <begin position="14"/>
        <end position="36"/>
    </location>
</feature>
<dbReference type="AlphaFoldDB" id="A0A0M0J7H8"/>
<evidence type="ECO:0000313" key="2">
    <source>
        <dbReference type="EMBL" id="KOO22539.1"/>
    </source>
</evidence>
<gene>
    <name evidence="2" type="ORF">Ctob_006017</name>
</gene>